<dbReference type="Pfam" id="PF08499">
    <property type="entry name" value="PDEase_I_N"/>
    <property type="match status" value="1"/>
</dbReference>
<keyword evidence="4" id="KW-1185">Reference proteome</keyword>
<evidence type="ECO:0000259" key="2">
    <source>
        <dbReference type="Pfam" id="PF08499"/>
    </source>
</evidence>
<evidence type="ECO:0000256" key="1">
    <source>
        <dbReference type="SAM" id="MobiDB-lite"/>
    </source>
</evidence>
<dbReference type="Proteomes" id="UP001054945">
    <property type="component" value="Unassembled WGS sequence"/>
</dbReference>
<sequence length="84" mass="9785">MRFFLSRSKSSEIANSSPGTSQSPERTIQRRQFRRLRSKSRRTIDDDDELSEVHPNAVPSEVREWLASTFSKKTTAQRKDQRTS</sequence>
<feature type="region of interest" description="Disordered" evidence="1">
    <location>
        <begin position="1"/>
        <end position="56"/>
    </location>
</feature>
<evidence type="ECO:0000313" key="4">
    <source>
        <dbReference type="Proteomes" id="UP001054945"/>
    </source>
</evidence>
<feature type="domain" description="PDE1 N-terminal" evidence="2">
    <location>
        <begin position="42"/>
        <end position="81"/>
    </location>
</feature>
<name>A0AAV4PB71_CAEEX</name>
<organism evidence="3 4">
    <name type="scientific">Caerostris extrusa</name>
    <name type="common">Bark spider</name>
    <name type="synonym">Caerostris bankana</name>
    <dbReference type="NCBI Taxonomy" id="172846"/>
    <lineage>
        <taxon>Eukaryota</taxon>
        <taxon>Metazoa</taxon>
        <taxon>Ecdysozoa</taxon>
        <taxon>Arthropoda</taxon>
        <taxon>Chelicerata</taxon>
        <taxon>Arachnida</taxon>
        <taxon>Araneae</taxon>
        <taxon>Araneomorphae</taxon>
        <taxon>Entelegynae</taxon>
        <taxon>Araneoidea</taxon>
        <taxon>Araneidae</taxon>
        <taxon>Caerostris</taxon>
    </lineage>
</organism>
<dbReference type="AlphaFoldDB" id="A0AAV4PB71"/>
<reference evidence="3 4" key="1">
    <citation type="submission" date="2021-06" db="EMBL/GenBank/DDBJ databases">
        <title>Caerostris extrusa draft genome.</title>
        <authorList>
            <person name="Kono N."/>
            <person name="Arakawa K."/>
        </authorList>
    </citation>
    <scope>NUCLEOTIDE SEQUENCE [LARGE SCALE GENOMIC DNA]</scope>
</reference>
<accession>A0AAV4PB71</accession>
<dbReference type="EMBL" id="BPLR01004123">
    <property type="protein sequence ID" value="GIX92397.1"/>
    <property type="molecule type" value="Genomic_DNA"/>
</dbReference>
<comment type="caution">
    <text evidence="3">The sequence shown here is derived from an EMBL/GenBank/DDBJ whole genome shotgun (WGS) entry which is preliminary data.</text>
</comment>
<gene>
    <name evidence="3" type="primary">Pde1c_2</name>
    <name evidence="3" type="ORF">CEXT_787831</name>
</gene>
<protein>
    <recommendedName>
        <fullName evidence="2">PDE1 N-terminal domain-containing protein</fullName>
    </recommendedName>
</protein>
<dbReference type="InterPro" id="IPR013706">
    <property type="entry name" value="PDE1_N"/>
</dbReference>
<feature type="compositionally biased region" description="Basic residues" evidence="1">
    <location>
        <begin position="29"/>
        <end position="41"/>
    </location>
</feature>
<feature type="compositionally biased region" description="Polar residues" evidence="1">
    <location>
        <begin position="7"/>
        <end position="25"/>
    </location>
</feature>
<evidence type="ECO:0000313" key="3">
    <source>
        <dbReference type="EMBL" id="GIX92397.1"/>
    </source>
</evidence>
<proteinExistence type="predicted"/>